<dbReference type="RefSeq" id="WP_176230200.1">
    <property type="nucleotide sequence ID" value="NZ_BLSB01000166.1"/>
</dbReference>
<comment type="caution">
    <text evidence="3">The sequence shown here is derived from an EMBL/GenBank/DDBJ whole genome shotgun (WGS) entry which is preliminary data.</text>
</comment>
<dbReference type="InterPro" id="IPR010982">
    <property type="entry name" value="Lambda_DNA-bd_dom_sf"/>
</dbReference>
<dbReference type="PROSITE" id="PS50943">
    <property type="entry name" value="HTH_CROC1"/>
    <property type="match status" value="1"/>
</dbReference>
<sequence>MEYQGVLRIRLLRQAKGLTQEEVAHALAMRQPTYSFLESGRLRPSKRQVSLLEAYFGEPVEKLLKPWKPRKEG</sequence>
<dbReference type="Gene3D" id="1.10.260.40">
    <property type="entry name" value="lambda repressor-like DNA-binding domains"/>
    <property type="match status" value="1"/>
</dbReference>
<dbReference type="Proteomes" id="UP000543224">
    <property type="component" value="Unassembled WGS sequence"/>
</dbReference>
<dbReference type="GO" id="GO:0003677">
    <property type="term" value="F:DNA binding"/>
    <property type="evidence" value="ECO:0007669"/>
    <property type="project" value="InterPro"/>
</dbReference>
<organism evidence="3 5">
    <name type="scientific">Candidatus Hakubella thermalkaliphila</name>
    <dbReference type="NCBI Taxonomy" id="2754717"/>
    <lineage>
        <taxon>Bacteria</taxon>
        <taxon>Bacillati</taxon>
        <taxon>Actinomycetota</taxon>
        <taxon>Actinomycetota incertae sedis</taxon>
        <taxon>Candidatus Hakubellales</taxon>
        <taxon>Candidatus Hakubellaceae</taxon>
        <taxon>Candidatus Hakubella</taxon>
    </lineage>
</organism>
<dbReference type="SMART" id="SM00530">
    <property type="entry name" value="HTH_XRE"/>
    <property type="match status" value="1"/>
</dbReference>
<reference evidence="4 5" key="1">
    <citation type="journal article" date="2020" name="Front. Microbiol.">
        <title>Single-cell genomics of novel Actinobacteria with the Wood-Ljungdahl pathway discovered in a serpentinizing system.</title>
        <authorList>
            <person name="Merino N."/>
            <person name="Kawai M."/>
            <person name="Boyd E.S."/>
            <person name="Colman D.R."/>
            <person name="McGlynn S.E."/>
            <person name="Nealson K.H."/>
            <person name="Kurokawa K."/>
            <person name="Hongoh Y."/>
        </authorList>
    </citation>
    <scope>NUCLEOTIDE SEQUENCE [LARGE SCALE GENOMIC DNA]</scope>
    <source>
        <strain evidence="2 4">S25</strain>
        <strain evidence="3 5">S43</strain>
    </source>
</reference>
<dbReference type="EMBL" id="BLRX01000259">
    <property type="protein sequence ID" value="GFP25909.1"/>
    <property type="molecule type" value="Genomic_DNA"/>
</dbReference>
<dbReference type="AlphaFoldDB" id="A0A6V8QA33"/>
<proteinExistence type="predicted"/>
<dbReference type="EMBL" id="BLSB01000166">
    <property type="protein sequence ID" value="GFP35659.1"/>
    <property type="molecule type" value="Genomic_DNA"/>
</dbReference>
<dbReference type="Proteomes" id="UP000576480">
    <property type="component" value="Unassembled WGS sequence"/>
</dbReference>
<evidence type="ECO:0000313" key="3">
    <source>
        <dbReference type="EMBL" id="GFP35659.1"/>
    </source>
</evidence>
<evidence type="ECO:0000313" key="5">
    <source>
        <dbReference type="Proteomes" id="UP000576480"/>
    </source>
</evidence>
<dbReference type="Pfam" id="PF01381">
    <property type="entry name" value="HTH_3"/>
    <property type="match status" value="1"/>
</dbReference>
<evidence type="ECO:0000259" key="1">
    <source>
        <dbReference type="PROSITE" id="PS50943"/>
    </source>
</evidence>
<dbReference type="CDD" id="cd00093">
    <property type="entry name" value="HTH_XRE"/>
    <property type="match status" value="1"/>
</dbReference>
<evidence type="ECO:0000313" key="4">
    <source>
        <dbReference type="Proteomes" id="UP000543224"/>
    </source>
</evidence>
<evidence type="ECO:0000313" key="2">
    <source>
        <dbReference type="EMBL" id="GFP25909.1"/>
    </source>
</evidence>
<dbReference type="InterPro" id="IPR001387">
    <property type="entry name" value="Cro/C1-type_HTH"/>
</dbReference>
<accession>A0A6V8QA33</accession>
<protein>
    <recommendedName>
        <fullName evidence="1">HTH cro/C1-type domain-containing protein</fullName>
    </recommendedName>
</protein>
<feature type="domain" description="HTH cro/C1-type" evidence="1">
    <location>
        <begin position="9"/>
        <end position="63"/>
    </location>
</feature>
<gene>
    <name evidence="2" type="ORF">HKBW3S25_01393</name>
    <name evidence="3" type="ORF">HKBW3S43_01448</name>
</gene>
<name>A0A6V8QA33_9ACTN</name>
<dbReference type="SUPFAM" id="SSF47413">
    <property type="entry name" value="lambda repressor-like DNA-binding domains"/>
    <property type="match status" value="1"/>
</dbReference>